<keyword evidence="4 5" id="KW-0472">Membrane</keyword>
<feature type="transmembrane region" description="Helical" evidence="5">
    <location>
        <begin position="359"/>
        <end position="376"/>
    </location>
</feature>
<organism evidence="7 8">
    <name type="scientific">Akanthomyces muscarius</name>
    <name type="common">Entomopathogenic fungus</name>
    <name type="synonym">Lecanicillium muscarium</name>
    <dbReference type="NCBI Taxonomy" id="2231603"/>
    <lineage>
        <taxon>Eukaryota</taxon>
        <taxon>Fungi</taxon>
        <taxon>Dikarya</taxon>
        <taxon>Ascomycota</taxon>
        <taxon>Pezizomycotina</taxon>
        <taxon>Sordariomycetes</taxon>
        <taxon>Hypocreomycetidae</taxon>
        <taxon>Hypocreales</taxon>
        <taxon>Cordycipitaceae</taxon>
        <taxon>Akanthomyces</taxon>
    </lineage>
</organism>
<dbReference type="Proteomes" id="UP001144673">
    <property type="component" value="Chromosome 3"/>
</dbReference>
<dbReference type="PROSITE" id="PS50850">
    <property type="entry name" value="MFS"/>
    <property type="match status" value="1"/>
</dbReference>
<feature type="transmembrane region" description="Helical" evidence="5">
    <location>
        <begin position="198"/>
        <end position="218"/>
    </location>
</feature>
<evidence type="ECO:0000259" key="6">
    <source>
        <dbReference type="PROSITE" id="PS50850"/>
    </source>
</evidence>
<evidence type="ECO:0000256" key="3">
    <source>
        <dbReference type="ARBA" id="ARBA00022989"/>
    </source>
</evidence>
<proteinExistence type="predicted"/>
<feature type="transmembrane region" description="Helical" evidence="5">
    <location>
        <begin position="161"/>
        <end position="178"/>
    </location>
</feature>
<keyword evidence="2 5" id="KW-0812">Transmembrane</keyword>
<feature type="transmembrane region" description="Helical" evidence="5">
    <location>
        <begin position="128"/>
        <end position="149"/>
    </location>
</feature>
<accession>A0A9W8Q6R4</accession>
<dbReference type="PANTHER" id="PTHR23507:SF1">
    <property type="entry name" value="FI18259P1-RELATED"/>
    <property type="match status" value="1"/>
</dbReference>
<dbReference type="PANTHER" id="PTHR23507">
    <property type="entry name" value="ZGC:174356"/>
    <property type="match status" value="1"/>
</dbReference>
<dbReference type="InterPro" id="IPR011701">
    <property type="entry name" value="MFS"/>
</dbReference>
<dbReference type="InterPro" id="IPR020846">
    <property type="entry name" value="MFS_dom"/>
</dbReference>
<dbReference type="GO" id="GO:0022857">
    <property type="term" value="F:transmembrane transporter activity"/>
    <property type="evidence" value="ECO:0007669"/>
    <property type="project" value="InterPro"/>
</dbReference>
<sequence length="538" mass="57936">MANRDDDDETAARLLAPDDETDHILLRGSSEDLAPDHHDFPGTATSSQPRRRLLLRASRWQVRSPRTIILFVAFAKFCIVCSGLMLMVPLFRLIEDAICHGVFDDTTPDLLDEMKCKDDEVQRRLATFLGWSGLVGSIVTLITSFPFGAMSDRFGRKPTALLAYLGVFISFLFTPLMLGPPMKQHIRNNPYLLLGGSLFQLFGGGVPVLLHTLYAMAADVSSEENKSSNFLYVSLGSATGGLLGPLIAGLLMTQFGPWVPIWIVILISPLLICILLLLPETLAVHVTPSSTTASVRFSALLAKGLDDLRASLAMLRNNRNVPVVLVTFLFQNARMTAYSSTLVQYVSKNYGWSLGQTSILLSPLGVLSLVVLGGLPRVAARLTSARYGYSVFGKDMLLTRASTAVLIVGAAIQGLSSNVVVFILGLVVATLSAADSPLARATISHYVHASFTSRLYALIGMVEVLGSFIGGPALAYLFNVGLEKKGLYTGLPYFYIALLSSIGLAALMFVTPPPRKATSGDATPSSADDLCEEGAIQL</sequence>
<dbReference type="GO" id="GO:0016020">
    <property type="term" value="C:membrane"/>
    <property type="evidence" value="ECO:0007669"/>
    <property type="project" value="UniProtKB-SubCell"/>
</dbReference>
<feature type="transmembrane region" description="Helical" evidence="5">
    <location>
        <begin position="490"/>
        <end position="510"/>
    </location>
</feature>
<evidence type="ECO:0000313" key="8">
    <source>
        <dbReference type="Proteomes" id="UP001144673"/>
    </source>
</evidence>
<dbReference type="RefSeq" id="XP_056051126.1">
    <property type="nucleotide sequence ID" value="XM_056194160.1"/>
</dbReference>
<evidence type="ECO:0000313" key="7">
    <source>
        <dbReference type="EMBL" id="KAJ4148185.1"/>
    </source>
</evidence>
<keyword evidence="3 5" id="KW-1133">Transmembrane helix</keyword>
<feature type="transmembrane region" description="Helical" evidence="5">
    <location>
        <begin position="230"/>
        <end position="252"/>
    </location>
</feature>
<evidence type="ECO:0000256" key="4">
    <source>
        <dbReference type="ARBA" id="ARBA00023136"/>
    </source>
</evidence>
<keyword evidence="8" id="KW-1185">Reference proteome</keyword>
<dbReference type="EMBL" id="JAJHUN010000010">
    <property type="protein sequence ID" value="KAJ4148185.1"/>
    <property type="molecule type" value="Genomic_DNA"/>
</dbReference>
<dbReference type="GeneID" id="80889825"/>
<protein>
    <recommendedName>
        <fullName evidence="6">Major facilitator superfamily (MFS) profile domain-containing protein</fullName>
    </recommendedName>
</protein>
<dbReference type="Gene3D" id="1.20.1250.20">
    <property type="entry name" value="MFS general substrate transporter like domains"/>
    <property type="match status" value="2"/>
</dbReference>
<comment type="caution">
    <text evidence="7">The sequence shown here is derived from an EMBL/GenBank/DDBJ whole genome shotgun (WGS) entry which is preliminary data.</text>
</comment>
<dbReference type="InterPro" id="IPR036259">
    <property type="entry name" value="MFS_trans_sf"/>
</dbReference>
<reference evidence="7" key="1">
    <citation type="journal article" date="2023" name="Access Microbiol">
        <title>De-novo genome assembly for Akanthomyces muscarius, a biocontrol agent of insect agricultural pests.</title>
        <authorList>
            <person name="Erdos Z."/>
            <person name="Studholme D.J."/>
            <person name="Raymond B."/>
            <person name="Sharma M."/>
        </authorList>
    </citation>
    <scope>NUCLEOTIDE SEQUENCE</scope>
    <source>
        <strain evidence="7">Ve6</strain>
    </source>
</reference>
<dbReference type="Pfam" id="PF07690">
    <property type="entry name" value="MFS_1"/>
    <property type="match status" value="1"/>
</dbReference>
<feature type="domain" description="Major facilitator superfamily (MFS) profile" evidence="6">
    <location>
        <begin position="85"/>
        <end position="515"/>
    </location>
</feature>
<evidence type="ECO:0000256" key="5">
    <source>
        <dbReference type="SAM" id="Phobius"/>
    </source>
</evidence>
<dbReference type="AlphaFoldDB" id="A0A9W8Q6R4"/>
<dbReference type="SUPFAM" id="SSF103473">
    <property type="entry name" value="MFS general substrate transporter"/>
    <property type="match status" value="1"/>
</dbReference>
<name>A0A9W8Q6R4_AKAMU</name>
<feature type="transmembrane region" description="Helical" evidence="5">
    <location>
        <begin position="258"/>
        <end position="278"/>
    </location>
</feature>
<evidence type="ECO:0000256" key="2">
    <source>
        <dbReference type="ARBA" id="ARBA00022692"/>
    </source>
</evidence>
<comment type="subcellular location">
    <subcellularLocation>
        <location evidence="1">Membrane</location>
        <topology evidence="1">Multi-pass membrane protein</topology>
    </subcellularLocation>
</comment>
<feature type="transmembrane region" description="Helical" evidence="5">
    <location>
        <begin position="321"/>
        <end position="339"/>
    </location>
</feature>
<feature type="transmembrane region" description="Helical" evidence="5">
    <location>
        <begin position="455"/>
        <end position="478"/>
    </location>
</feature>
<feature type="transmembrane region" description="Helical" evidence="5">
    <location>
        <begin position="397"/>
        <end position="415"/>
    </location>
</feature>
<dbReference type="KEGG" id="amus:LMH87_002666"/>
<feature type="transmembrane region" description="Helical" evidence="5">
    <location>
        <begin position="68"/>
        <end position="88"/>
    </location>
</feature>
<evidence type="ECO:0000256" key="1">
    <source>
        <dbReference type="ARBA" id="ARBA00004141"/>
    </source>
</evidence>
<gene>
    <name evidence="7" type="ORF">LMH87_002666</name>
</gene>